<dbReference type="OrthoDB" id="10488359at2759"/>
<dbReference type="AlphaFoldDB" id="A0A7J9CTJ0"/>
<accession>A0A7J9CTJ0</accession>
<protein>
    <submittedName>
        <fullName evidence="1">Uncharacterized protein</fullName>
    </submittedName>
</protein>
<dbReference type="Proteomes" id="UP000593579">
    <property type="component" value="Unassembled WGS sequence"/>
</dbReference>
<dbReference type="EMBL" id="JABEZY010000013">
    <property type="protein sequence ID" value="MBA0751555.1"/>
    <property type="molecule type" value="Genomic_DNA"/>
</dbReference>
<keyword evidence="2" id="KW-1185">Reference proteome</keyword>
<name>A0A7J9CTJ0_GOSGO</name>
<reference evidence="1 2" key="1">
    <citation type="journal article" date="2019" name="Genome Biol. Evol.">
        <title>Insights into the evolution of the New World diploid cottons (Gossypium, subgenus Houzingenia) based on genome sequencing.</title>
        <authorList>
            <person name="Grover C.E."/>
            <person name="Arick M.A. 2nd"/>
            <person name="Thrash A."/>
            <person name="Conover J.L."/>
            <person name="Sanders W.S."/>
            <person name="Peterson D.G."/>
            <person name="Frelichowski J.E."/>
            <person name="Scheffler J.A."/>
            <person name="Scheffler B.E."/>
            <person name="Wendel J.F."/>
        </authorList>
    </citation>
    <scope>NUCLEOTIDE SEQUENCE [LARGE SCALE GENOMIC DNA]</scope>
    <source>
        <strain evidence="1">5</strain>
        <tissue evidence="1">Leaf</tissue>
    </source>
</reference>
<evidence type="ECO:0000313" key="2">
    <source>
        <dbReference type="Proteomes" id="UP000593579"/>
    </source>
</evidence>
<comment type="caution">
    <text evidence="1">The sequence shown here is derived from an EMBL/GenBank/DDBJ whole genome shotgun (WGS) entry which is preliminary data.</text>
</comment>
<sequence length="113" mass="12890">MPDILPILSLTLMAPSKPTKVRMKELDEPQTRTKLTKKGVEMKSQNIKLAFITKWLPQLIKKLPQLTKKLSQLINKLPQLTKKLPQEKSFYSKGSQSLLDGCLLLKSHLSQTH</sequence>
<organism evidence="1 2">
    <name type="scientific">Gossypium gossypioides</name>
    <name type="common">Mexican cotton</name>
    <name type="synonym">Selera gossypioides</name>
    <dbReference type="NCBI Taxonomy" id="34282"/>
    <lineage>
        <taxon>Eukaryota</taxon>
        <taxon>Viridiplantae</taxon>
        <taxon>Streptophyta</taxon>
        <taxon>Embryophyta</taxon>
        <taxon>Tracheophyta</taxon>
        <taxon>Spermatophyta</taxon>
        <taxon>Magnoliopsida</taxon>
        <taxon>eudicotyledons</taxon>
        <taxon>Gunneridae</taxon>
        <taxon>Pentapetalae</taxon>
        <taxon>rosids</taxon>
        <taxon>malvids</taxon>
        <taxon>Malvales</taxon>
        <taxon>Malvaceae</taxon>
        <taxon>Malvoideae</taxon>
        <taxon>Gossypium</taxon>
    </lineage>
</organism>
<evidence type="ECO:0000313" key="1">
    <source>
        <dbReference type="EMBL" id="MBA0751555.1"/>
    </source>
</evidence>
<proteinExistence type="predicted"/>
<gene>
    <name evidence="1" type="ORF">Gogos_000471</name>
</gene>